<dbReference type="InterPro" id="IPR011650">
    <property type="entry name" value="Peptidase_M20_dimer"/>
</dbReference>
<dbReference type="InterPro" id="IPR036264">
    <property type="entry name" value="Bact_exopeptidase_dim_dom"/>
</dbReference>
<dbReference type="Gene3D" id="3.30.70.360">
    <property type="match status" value="1"/>
</dbReference>
<dbReference type="Pfam" id="PF07687">
    <property type="entry name" value="M20_dimer"/>
    <property type="match status" value="1"/>
</dbReference>
<dbReference type="EC" id="3.-.-.-" evidence="2"/>
<dbReference type="SUPFAM" id="SSF55031">
    <property type="entry name" value="Bacterial exopeptidase dimerisation domain"/>
    <property type="match status" value="1"/>
</dbReference>
<sequence>MTQHSHLRELLHDVDGLLTWQEDFYRDLHLHPELSHEEERTAQQITTRLEAFDCEVTTGIGGHGITAVFRNNAGSSAAPTDIDTVLMRADFDALPVVEDSGADYASTNGAMHACGHDMHATALLGVCAILDAHREAWSGTFIALFQPAEETSDGAKSMLADGLLDKVPAPQVCLGQHVMPGPAGAVMSAAGPVMAGCDSLRITVTGRSAHASTPEFSIDPTYIAAMIVTRLQAIVGREVSARDFFVISVGELHSGDKNNIIPASAELVLNTRYYDPVLAERVYASLERMVRAECMASGSEVEPTFEYFAHGEVTDNVADTHAVVRPAFDAVFGEQSVTTTTANASEDFCYLPQAWGVPYYFWFIGSTPADRMDNPPSNHQPDFLPDYAPTAHSATRAGAAAVLSYLGTLPLAEKSGAR</sequence>
<dbReference type="GO" id="GO:0016787">
    <property type="term" value="F:hydrolase activity"/>
    <property type="evidence" value="ECO:0007669"/>
    <property type="project" value="UniProtKB-KW"/>
</dbReference>
<dbReference type="Pfam" id="PF01546">
    <property type="entry name" value="Peptidase_M20"/>
    <property type="match status" value="1"/>
</dbReference>
<feature type="domain" description="Peptidase M20 dimerisation" evidence="1">
    <location>
        <begin position="199"/>
        <end position="293"/>
    </location>
</feature>
<dbReference type="Proteomes" id="UP001220064">
    <property type="component" value="Chromosome"/>
</dbReference>
<organism evidence="2 3">
    <name type="scientific">Corynebacterium massiliense DSM 45435</name>
    <dbReference type="NCBI Taxonomy" id="1121364"/>
    <lineage>
        <taxon>Bacteria</taxon>
        <taxon>Bacillati</taxon>
        <taxon>Actinomycetota</taxon>
        <taxon>Actinomycetes</taxon>
        <taxon>Mycobacteriales</taxon>
        <taxon>Corynebacteriaceae</taxon>
        <taxon>Corynebacterium</taxon>
    </lineage>
</organism>
<dbReference type="Gene3D" id="3.40.630.10">
    <property type="entry name" value="Zn peptidases"/>
    <property type="match status" value="1"/>
</dbReference>
<dbReference type="PANTHER" id="PTHR11014:SF63">
    <property type="entry name" value="METALLOPEPTIDASE, PUTATIVE (AFU_ORTHOLOGUE AFUA_6G09600)-RELATED"/>
    <property type="match status" value="1"/>
</dbReference>
<keyword evidence="2" id="KW-0378">Hydrolase</keyword>
<evidence type="ECO:0000313" key="2">
    <source>
        <dbReference type="EMBL" id="WCZ32802.1"/>
    </source>
</evidence>
<keyword evidence="3" id="KW-1185">Reference proteome</keyword>
<dbReference type="RefSeq" id="WP_022862275.1">
    <property type="nucleotide sequence ID" value="NZ_ATVG01000001.1"/>
</dbReference>
<dbReference type="EMBL" id="CP063189">
    <property type="protein sequence ID" value="WCZ32802.1"/>
    <property type="molecule type" value="Genomic_DNA"/>
</dbReference>
<protein>
    <submittedName>
        <fullName evidence="2">Hydrolase YxeP</fullName>
        <ecNumber evidence="2">3.-.-.-</ecNumber>
    </submittedName>
</protein>
<proteinExistence type="predicted"/>
<reference evidence="2 3" key="1">
    <citation type="submission" date="2020-10" db="EMBL/GenBank/DDBJ databases">
        <title>Complete genome sequence of Corynebacterium massiliense DSM 45435, type strain of Corynebacterium massiliense.</title>
        <authorList>
            <person name="Busche T."/>
            <person name="Kalinowski J."/>
            <person name="Ruckert C."/>
        </authorList>
    </citation>
    <scope>NUCLEOTIDE SEQUENCE [LARGE SCALE GENOMIC DNA]</scope>
    <source>
        <strain evidence="2 3">DSM 45435</strain>
    </source>
</reference>
<dbReference type="NCBIfam" id="TIGR01891">
    <property type="entry name" value="amidohydrolases"/>
    <property type="match status" value="1"/>
</dbReference>
<dbReference type="InterPro" id="IPR017439">
    <property type="entry name" value="Amidohydrolase"/>
</dbReference>
<dbReference type="SUPFAM" id="SSF53187">
    <property type="entry name" value="Zn-dependent exopeptidases"/>
    <property type="match status" value="1"/>
</dbReference>
<evidence type="ECO:0000259" key="1">
    <source>
        <dbReference type="Pfam" id="PF07687"/>
    </source>
</evidence>
<dbReference type="PANTHER" id="PTHR11014">
    <property type="entry name" value="PEPTIDASE M20 FAMILY MEMBER"/>
    <property type="match status" value="1"/>
</dbReference>
<dbReference type="InterPro" id="IPR002933">
    <property type="entry name" value="Peptidase_M20"/>
</dbReference>
<accession>A0ABY7UAD7</accession>
<evidence type="ECO:0000313" key="3">
    <source>
        <dbReference type="Proteomes" id="UP001220064"/>
    </source>
</evidence>
<dbReference type="PIRSF" id="PIRSF005962">
    <property type="entry name" value="Pept_M20D_amidohydro"/>
    <property type="match status" value="1"/>
</dbReference>
<gene>
    <name evidence="2" type="primary">yxeP4</name>
    <name evidence="2" type="ORF">CMASS_06840</name>
</gene>
<name>A0ABY7UAD7_9CORY</name>